<dbReference type="InterPro" id="IPR057288">
    <property type="entry name" value="PH_PLEKHM2"/>
</dbReference>
<keyword evidence="4" id="KW-0963">Cytoplasm</keyword>
<dbReference type="SUPFAM" id="SSF52075">
    <property type="entry name" value="Outer arm dynein light chain 1"/>
    <property type="match status" value="1"/>
</dbReference>
<evidence type="ECO:0000259" key="9">
    <source>
        <dbReference type="Pfam" id="PF23142"/>
    </source>
</evidence>
<protein>
    <recommendedName>
        <fullName evidence="3">Serine/threonine-protein kinase 11-interacting protein</fullName>
    </recommendedName>
</protein>
<feature type="compositionally biased region" description="Basic and acidic residues" evidence="7">
    <location>
        <begin position="1495"/>
        <end position="1517"/>
    </location>
</feature>
<dbReference type="Pfam" id="PF23142">
    <property type="entry name" value="PH_PLEKHM2"/>
    <property type="match status" value="1"/>
</dbReference>
<evidence type="ECO:0000256" key="7">
    <source>
        <dbReference type="SAM" id="MobiDB-lite"/>
    </source>
</evidence>
<dbReference type="GO" id="GO:0005737">
    <property type="term" value="C:cytoplasm"/>
    <property type="evidence" value="ECO:0007669"/>
    <property type="project" value="UniProtKB-SubCell"/>
</dbReference>
<name>A0AAE1EPB3_PETCI</name>
<feature type="compositionally biased region" description="Basic and acidic residues" evidence="7">
    <location>
        <begin position="531"/>
        <end position="551"/>
    </location>
</feature>
<evidence type="ECO:0000256" key="5">
    <source>
        <dbReference type="ARBA" id="ARBA00022614"/>
    </source>
</evidence>
<reference evidence="11" key="1">
    <citation type="submission" date="2023-10" db="EMBL/GenBank/DDBJ databases">
        <title>Genome assemblies of two species of porcelain crab, Petrolisthes cinctipes and Petrolisthes manimaculis (Anomura: Porcellanidae).</title>
        <authorList>
            <person name="Angst P."/>
        </authorList>
    </citation>
    <scope>NUCLEOTIDE SEQUENCE</scope>
    <source>
        <strain evidence="11">PB745_01</strain>
        <tissue evidence="11">Gill</tissue>
    </source>
</reference>
<feature type="compositionally biased region" description="Basic and acidic residues" evidence="7">
    <location>
        <begin position="1059"/>
        <end position="1074"/>
    </location>
</feature>
<evidence type="ECO:0000313" key="11">
    <source>
        <dbReference type="EMBL" id="KAK3858180.1"/>
    </source>
</evidence>
<feature type="region of interest" description="Disordered" evidence="7">
    <location>
        <begin position="490"/>
        <end position="612"/>
    </location>
</feature>
<dbReference type="Pfam" id="PF15904">
    <property type="entry name" value="LIP1"/>
    <property type="match status" value="1"/>
</dbReference>
<feature type="region of interest" description="Disordered" evidence="7">
    <location>
        <begin position="872"/>
        <end position="964"/>
    </location>
</feature>
<dbReference type="InterPro" id="IPR003591">
    <property type="entry name" value="Leu-rich_rpt_typical-subtyp"/>
</dbReference>
<comment type="caution">
    <text evidence="11">The sequence shown here is derived from an EMBL/GenBank/DDBJ whole genome shotgun (WGS) entry which is preliminary data.</text>
</comment>
<dbReference type="SMART" id="SM00369">
    <property type="entry name" value="LRR_TYP"/>
    <property type="match status" value="3"/>
</dbReference>
<feature type="region of interest" description="Disordered" evidence="7">
    <location>
        <begin position="1473"/>
        <end position="1572"/>
    </location>
</feature>
<feature type="compositionally biased region" description="Basic and acidic residues" evidence="7">
    <location>
        <begin position="558"/>
        <end position="568"/>
    </location>
</feature>
<sequence length="1614" mass="176385">MDDASLQRVCGLAASLRHSAHLLLDRKHKLSLDTWTLGEVLAAFSLILEVEQHTNFHVLPLNHRLHPAIPHLQFVYDLLQKIPGLRLWAKEGQIIPSEVVPLSVRCFRSVLWLEVSHVPISSIKALQTLRPSLRSITVVRGVTSLAELFVQCGADNAGKFAWESLQEAILSHNTLHSLDSSLALLTNLKVLDLSHCELRDASALNHLPCVTFLDLSHNQLTSLPPLSPSAATSLTLLTINNNFITQLAGLEEMSNLEELDVQGNLLSFLGVLGVLGALPHLRVLTLTDNPLVFHPSYRTRVITMLNPATANKEMILDGEPLSTQEHSSVGSSAVVTSFSYSTELLTSLSALPTPVHAHLPTPTSPSQPVFSLGLPELEGLQADSIDSQPPSLVQGSFTSLSRSAGDGPSRKRSKKKRTRHIAIADPDGDKDGEGSVDNGGETGLDSLMGSSMEGFPQPPPPSLIAPSSLQPSGTLEDTINFAALALKAGMSPPGAEQSDRLLEEILQSKPQSGSMAPSVTPPPSPVTDSQKPTKESGENTVSKREEITRLEENEEREEERKNEERLEPMTEPTSPETSFYHRAANISPESSINASPDSSDSEGQDDKSSEVHRVLAQREVVVEEEEEEQGTTSHHDVILAITNTHFKEKHGITTRTLFRWDLVTLESAETLSSETPDLRLRLTFNTIRPAYKTRTYSLAQEDYQSLDAVLSPVLERNTLKAVLHSAMECLRCHAQFSQDLARPTQGCDALRCPNCGGGVVVRVDGVDHPAITSSTPITYSPALQDSPPRNTQTVMTGVAEGQGESSESVSVCSDVSARRESDVEVISNPSISSIEVLAEQLIIQDIIPEEDRLGGGGGRGLLRGIFLGPPPPAAVNSDARTPPLAPSPTTPHMHQDPPTSSNMQESSSSGSMSGSICTTYERSGSLPTSPLRHPAPQPNTQAPNTSADALSADSSSNVMYQTAESSLEGEMLNCTSNTNITFTATIATSTPNTTTAAATTTMAASPHASPSTSPVLSSSCTSIDTVKNGNTGNSEIQRNRTSTTENGKSMHNKGVMTSMREEGEDKEQQRQGDRGEGYSLASWVQSLLHSLTGYYWVWWEEVPEAEGKVERASNPILYSYEDFARVDHRLKLHCDVVLFHEQQEELLGLVKAVLLVKGGRREFQGLLVISTKKLYILEIVGSEDDSPQSWLELQSSHSLNEVSSLHSLYQRQGLALSLPDSLILVSLADSHRANCLFNFLSEVLDEHGISPNIEESSPAQEEALTKLVMEAVGGSMSAATPSVFAIVSILMDGGCSESQFLVVTETDLVLFHADLNWYLPPSPPPEHLLLPLNQIQKIANITAIEVGSASHIGLQFLDEVSREESTWDLHVASPVAACHIIQAIRTPWSHLFSVDLQEFIGVYRSEEGDVLTVTRLNVDEDEDAVHSTPTATAATATGTSMSGEDSLYSYTTEEVKQRDEEIKYKLGMATDLSSDTQMTLPEQYPPEDWTFDSHSQPKESEGEQRIDISDEKRREVGKQMGDVGIWKERREEGKQMTDNGEEAKNKRKMIYTGEEKQEKRKERRKEGKEPFEDDEWYQVAAVATKMKYDPKYPILGYSDQQIPTLVISEEKDEV</sequence>
<feature type="region of interest" description="Disordered" evidence="7">
    <location>
        <begin position="382"/>
        <end position="474"/>
    </location>
</feature>
<evidence type="ECO:0000259" key="8">
    <source>
        <dbReference type="Pfam" id="PF15904"/>
    </source>
</evidence>
<dbReference type="Pfam" id="PF12799">
    <property type="entry name" value="LRR_4"/>
    <property type="match status" value="1"/>
</dbReference>
<comment type="subcellular location">
    <subcellularLocation>
        <location evidence="1">Cytoplasm</location>
    </subcellularLocation>
</comment>
<feature type="domain" description="STK11-interacting protein C-terminal PH" evidence="10">
    <location>
        <begin position="1266"/>
        <end position="1398"/>
    </location>
</feature>
<accession>A0AAE1EPB3</accession>
<dbReference type="InterPro" id="IPR031782">
    <property type="entry name" value="LIP1_N"/>
</dbReference>
<feature type="compositionally biased region" description="Basic residues" evidence="7">
    <location>
        <begin position="410"/>
        <end position="420"/>
    </location>
</feature>
<feature type="compositionally biased region" description="Basic and acidic residues" evidence="7">
    <location>
        <begin position="1553"/>
        <end position="1570"/>
    </location>
</feature>
<feature type="compositionally biased region" description="Low complexity" evidence="7">
    <location>
        <begin position="946"/>
        <end position="956"/>
    </location>
</feature>
<dbReference type="Gene3D" id="3.80.10.10">
    <property type="entry name" value="Ribonuclease Inhibitor"/>
    <property type="match status" value="1"/>
</dbReference>
<feature type="compositionally biased region" description="Polar residues" evidence="7">
    <location>
        <begin position="384"/>
        <end position="402"/>
    </location>
</feature>
<dbReference type="Pfam" id="PF25624">
    <property type="entry name" value="PH_S11IP_C"/>
    <property type="match status" value="1"/>
</dbReference>
<dbReference type="EMBL" id="JAWQEG010005388">
    <property type="protein sequence ID" value="KAK3858180.1"/>
    <property type="molecule type" value="Genomic_DNA"/>
</dbReference>
<feature type="compositionally biased region" description="Polar residues" evidence="7">
    <location>
        <begin position="916"/>
        <end position="928"/>
    </location>
</feature>
<feature type="compositionally biased region" description="Low complexity" evidence="7">
    <location>
        <begin position="900"/>
        <end position="915"/>
    </location>
</feature>
<dbReference type="PANTHER" id="PTHR15454:SF69">
    <property type="entry name" value="SERINE_THREONINE-PROTEIN KINASE 11-INTERACTING PROTEIN"/>
    <property type="match status" value="1"/>
</dbReference>
<evidence type="ECO:0000256" key="4">
    <source>
        <dbReference type="ARBA" id="ARBA00022490"/>
    </source>
</evidence>
<feature type="domain" description="PLEKHM2 PH" evidence="9">
    <location>
        <begin position="1125"/>
        <end position="1247"/>
    </location>
</feature>
<evidence type="ECO:0000256" key="3">
    <source>
        <dbReference type="ARBA" id="ARBA00020683"/>
    </source>
</evidence>
<dbReference type="InterPro" id="IPR025875">
    <property type="entry name" value="Leu-rich_rpt_4"/>
</dbReference>
<evidence type="ECO:0000256" key="6">
    <source>
        <dbReference type="ARBA" id="ARBA00022737"/>
    </source>
</evidence>
<feature type="region of interest" description="Disordered" evidence="7">
    <location>
        <begin position="1422"/>
        <end position="1445"/>
    </location>
</feature>
<comment type="similarity">
    <text evidence="2">Belongs to the STK11IP family.</text>
</comment>
<feature type="compositionally biased region" description="Low complexity" evidence="7">
    <location>
        <begin position="1004"/>
        <end position="1022"/>
    </location>
</feature>
<organism evidence="11 12">
    <name type="scientific">Petrolisthes cinctipes</name>
    <name type="common">Flat porcelain crab</name>
    <dbReference type="NCBI Taxonomy" id="88211"/>
    <lineage>
        <taxon>Eukaryota</taxon>
        <taxon>Metazoa</taxon>
        <taxon>Ecdysozoa</taxon>
        <taxon>Arthropoda</taxon>
        <taxon>Crustacea</taxon>
        <taxon>Multicrustacea</taxon>
        <taxon>Malacostraca</taxon>
        <taxon>Eumalacostraca</taxon>
        <taxon>Eucarida</taxon>
        <taxon>Decapoda</taxon>
        <taxon>Pleocyemata</taxon>
        <taxon>Anomura</taxon>
        <taxon>Galatheoidea</taxon>
        <taxon>Porcellanidae</taxon>
        <taxon>Petrolisthes</taxon>
    </lineage>
</organism>
<dbReference type="PANTHER" id="PTHR15454">
    <property type="entry name" value="NISCHARIN RELATED"/>
    <property type="match status" value="1"/>
</dbReference>
<keyword evidence="5" id="KW-0433">Leucine-rich repeat</keyword>
<proteinExistence type="inferred from homology"/>
<evidence type="ECO:0000256" key="1">
    <source>
        <dbReference type="ARBA" id="ARBA00004496"/>
    </source>
</evidence>
<feature type="compositionally biased region" description="Polar residues" evidence="7">
    <location>
        <begin position="1023"/>
        <end position="1049"/>
    </location>
</feature>
<dbReference type="InterPro" id="IPR032675">
    <property type="entry name" value="LRR_dom_sf"/>
</dbReference>
<keyword evidence="6" id="KW-0677">Repeat</keyword>
<dbReference type="SMART" id="SM00365">
    <property type="entry name" value="LRR_SD22"/>
    <property type="match status" value="4"/>
</dbReference>
<evidence type="ECO:0000256" key="2">
    <source>
        <dbReference type="ARBA" id="ARBA00008771"/>
    </source>
</evidence>
<feature type="compositionally biased region" description="Low complexity" evidence="7">
    <location>
        <begin position="1428"/>
        <end position="1439"/>
    </location>
</feature>
<dbReference type="InterPro" id="IPR001611">
    <property type="entry name" value="Leu-rich_rpt"/>
</dbReference>
<feature type="region of interest" description="Disordered" evidence="7">
    <location>
        <begin position="1004"/>
        <end position="1074"/>
    </location>
</feature>
<feature type="compositionally biased region" description="Low complexity" evidence="7">
    <location>
        <begin position="587"/>
        <end position="598"/>
    </location>
</feature>
<evidence type="ECO:0000259" key="10">
    <source>
        <dbReference type="Pfam" id="PF25624"/>
    </source>
</evidence>
<dbReference type="PROSITE" id="PS51450">
    <property type="entry name" value="LRR"/>
    <property type="match status" value="3"/>
</dbReference>
<gene>
    <name evidence="11" type="ORF">Pcinc_035607</name>
</gene>
<dbReference type="Proteomes" id="UP001286313">
    <property type="component" value="Unassembled WGS sequence"/>
</dbReference>
<evidence type="ECO:0000313" key="12">
    <source>
        <dbReference type="Proteomes" id="UP001286313"/>
    </source>
</evidence>
<feature type="compositionally biased region" description="Basic and acidic residues" evidence="7">
    <location>
        <begin position="1525"/>
        <end position="1535"/>
    </location>
</feature>
<feature type="domain" description="LKB1 serine/threonine kinase interacting protein 1 N-terminal" evidence="8">
    <location>
        <begin position="9"/>
        <end position="87"/>
    </location>
</feature>
<keyword evidence="12" id="KW-1185">Reference proteome</keyword>
<dbReference type="InterPro" id="IPR057676">
    <property type="entry name" value="PH_S11IP_C"/>
</dbReference>